<evidence type="ECO:0000256" key="1">
    <source>
        <dbReference type="SAM" id="MobiDB-lite"/>
    </source>
</evidence>
<evidence type="ECO:0000313" key="2">
    <source>
        <dbReference type="EMBL" id="KKM64893.1"/>
    </source>
</evidence>
<name>A0A0F9J5U0_9ZZZZ</name>
<dbReference type="EMBL" id="LAZR01010817">
    <property type="protein sequence ID" value="KKM64893.1"/>
    <property type="molecule type" value="Genomic_DNA"/>
</dbReference>
<comment type="caution">
    <text evidence="2">The sequence shown here is derived from an EMBL/GenBank/DDBJ whole genome shotgun (WGS) entry which is preliminary data.</text>
</comment>
<gene>
    <name evidence="2" type="ORF">LCGC14_1496820</name>
</gene>
<dbReference type="AlphaFoldDB" id="A0A0F9J5U0"/>
<proteinExistence type="predicted"/>
<feature type="compositionally biased region" description="Polar residues" evidence="1">
    <location>
        <begin position="61"/>
        <end position="71"/>
    </location>
</feature>
<organism evidence="2">
    <name type="scientific">marine sediment metagenome</name>
    <dbReference type="NCBI Taxonomy" id="412755"/>
    <lineage>
        <taxon>unclassified sequences</taxon>
        <taxon>metagenomes</taxon>
        <taxon>ecological metagenomes</taxon>
    </lineage>
</organism>
<sequence length="93" mass="10587">MIYLVPTTLFSLPGKALIWFWNLPIIARALERVLGSSRDMPGAIVFSYREPGTGTRYKSPLESQAGNQTRVVSLRPPSPREWLRVTENDWEPT</sequence>
<accession>A0A0F9J5U0</accession>
<protein>
    <submittedName>
        <fullName evidence="2">Uncharacterized protein</fullName>
    </submittedName>
</protein>
<reference evidence="2" key="1">
    <citation type="journal article" date="2015" name="Nature">
        <title>Complex archaea that bridge the gap between prokaryotes and eukaryotes.</title>
        <authorList>
            <person name="Spang A."/>
            <person name="Saw J.H."/>
            <person name="Jorgensen S.L."/>
            <person name="Zaremba-Niedzwiedzka K."/>
            <person name="Martijn J."/>
            <person name="Lind A.E."/>
            <person name="van Eijk R."/>
            <person name="Schleper C."/>
            <person name="Guy L."/>
            <person name="Ettema T.J."/>
        </authorList>
    </citation>
    <scope>NUCLEOTIDE SEQUENCE</scope>
</reference>
<feature type="region of interest" description="Disordered" evidence="1">
    <location>
        <begin position="57"/>
        <end position="76"/>
    </location>
</feature>